<dbReference type="InterPro" id="IPR036105">
    <property type="entry name" value="DiNase_FeMo-co_biosyn_sf"/>
</dbReference>
<keyword evidence="3" id="KW-1185">Reference proteome</keyword>
<sequence length="120" mass="13060">MKIALPTRQNNIDEHFGHCEYYTIYTTNEKAILSEETLPSPKDCGCKSGIAKTLADHGVTVMLAGNMGENATSILNANGIEVIRGCFGNVKEVAQSWLSGKLIDSKESCHSHECGDHEAY</sequence>
<dbReference type="Proteomes" id="UP000461768">
    <property type="component" value="Unassembled WGS sequence"/>
</dbReference>
<proteinExistence type="predicted"/>
<dbReference type="InterPro" id="IPR003731">
    <property type="entry name" value="Di-Nase_FeMo-co_biosynth"/>
</dbReference>
<dbReference type="RefSeq" id="WP_151144347.1">
    <property type="nucleotide sequence ID" value="NZ_WAGX01000005.1"/>
</dbReference>
<name>A0A7V7QJL5_9FIRM</name>
<reference evidence="2 3" key="1">
    <citation type="submission" date="2019-09" db="EMBL/GenBank/DDBJ databases">
        <authorList>
            <person name="Valk L.C."/>
        </authorList>
    </citation>
    <scope>NUCLEOTIDE SEQUENCE [LARGE SCALE GENOMIC DNA]</scope>
    <source>
        <strain evidence="2">GalUA</strain>
    </source>
</reference>
<dbReference type="PANTHER" id="PTHR42983">
    <property type="entry name" value="DINITROGENASE IRON-MOLYBDENUM COFACTOR PROTEIN-RELATED"/>
    <property type="match status" value="1"/>
</dbReference>
<evidence type="ECO:0000259" key="1">
    <source>
        <dbReference type="Pfam" id="PF02579"/>
    </source>
</evidence>
<evidence type="ECO:0000313" key="2">
    <source>
        <dbReference type="EMBL" id="KAB1437815.1"/>
    </source>
</evidence>
<reference evidence="2 3" key="2">
    <citation type="submission" date="2020-02" db="EMBL/GenBank/DDBJ databases">
        <title>Candidatus Galacturonibacter soehngenii shows hetero-acetogenic catabolism of galacturonic acid but lacks a canonical carbon monoxide dehydrogenase/acetyl-CoA synthase complex.</title>
        <authorList>
            <person name="Diender M."/>
            <person name="Stouten G.R."/>
            <person name="Petersen J.F."/>
            <person name="Nielsen P.H."/>
            <person name="Dueholm M.S."/>
            <person name="Pronk J.T."/>
            <person name="Van Loosdrecht M.C.M."/>
        </authorList>
    </citation>
    <scope>NUCLEOTIDE SEQUENCE [LARGE SCALE GENOMIC DNA]</scope>
    <source>
        <strain evidence="2">GalUA</strain>
    </source>
</reference>
<dbReference type="PANTHER" id="PTHR42983:SF1">
    <property type="entry name" value="IRON-MOLYBDENUM PROTEIN"/>
    <property type="match status" value="1"/>
</dbReference>
<dbReference type="SUPFAM" id="SSF53146">
    <property type="entry name" value="Nitrogenase accessory factor-like"/>
    <property type="match status" value="1"/>
</dbReference>
<accession>A0A7V7QJL5</accession>
<protein>
    <submittedName>
        <fullName evidence="2">Dinitrogenase iron-molybdenum cofactor biosynthesis protein</fullName>
    </submittedName>
</protein>
<organism evidence="2 3">
    <name type="scientific">Candidatus Galacturonatibacter soehngenii</name>
    <dbReference type="NCBI Taxonomy" id="2307010"/>
    <lineage>
        <taxon>Bacteria</taxon>
        <taxon>Bacillati</taxon>
        <taxon>Bacillota</taxon>
        <taxon>Clostridia</taxon>
        <taxon>Lachnospirales</taxon>
        <taxon>Lachnospiraceae</taxon>
        <taxon>Candidatus Galacturonatibacter</taxon>
    </lineage>
</organism>
<dbReference type="Pfam" id="PF02579">
    <property type="entry name" value="Nitro_FeMo-Co"/>
    <property type="match status" value="1"/>
</dbReference>
<dbReference type="EMBL" id="WAGX01000005">
    <property type="protein sequence ID" value="KAB1437815.1"/>
    <property type="molecule type" value="Genomic_DNA"/>
</dbReference>
<gene>
    <name evidence="2" type="ORF">F7O84_09490</name>
</gene>
<evidence type="ECO:0000313" key="3">
    <source>
        <dbReference type="Proteomes" id="UP000461768"/>
    </source>
</evidence>
<dbReference type="CDD" id="cd00851">
    <property type="entry name" value="MTH1175"/>
    <property type="match status" value="1"/>
</dbReference>
<dbReference type="Gene3D" id="3.30.420.130">
    <property type="entry name" value="Dinitrogenase iron-molybdenum cofactor biosynthesis domain"/>
    <property type="match status" value="1"/>
</dbReference>
<comment type="caution">
    <text evidence="2">The sequence shown here is derived from an EMBL/GenBank/DDBJ whole genome shotgun (WGS) entry which is preliminary data.</text>
</comment>
<dbReference type="AlphaFoldDB" id="A0A7V7QJL5"/>
<dbReference type="OrthoDB" id="280278at2"/>
<feature type="domain" description="Dinitrogenase iron-molybdenum cofactor biosynthesis" evidence="1">
    <location>
        <begin position="10"/>
        <end position="98"/>
    </location>
</feature>
<dbReference type="InterPro" id="IPR033913">
    <property type="entry name" value="MTH1175_dom"/>
</dbReference>